<evidence type="ECO:0000256" key="3">
    <source>
        <dbReference type="ARBA" id="ARBA00022676"/>
    </source>
</evidence>
<dbReference type="PANTHER" id="PTHR43646:SF2">
    <property type="entry name" value="GLYCOSYLTRANSFERASE 2-LIKE DOMAIN-CONTAINING PROTEIN"/>
    <property type="match status" value="1"/>
</dbReference>
<evidence type="ECO:0000256" key="5">
    <source>
        <dbReference type="ARBA" id="ARBA00022746"/>
    </source>
</evidence>
<dbReference type="RefSeq" id="WP_262684989.1">
    <property type="nucleotide sequence ID" value="NZ_JAOQIO010000065.1"/>
</dbReference>
<feature type="domain" description="Glycosyltransferase 2-like" evidence="11">
    <location>
        <begin position="19"/>
        <end position="136"/>
    </location>
</feature>
<protein>
    <recommendedName>
        <fullName evidence="10">4,4'-diaponeurosporenoate glycosyltransferase</fullName>
    </recommendedName>
</protein>
<dbReference type="Gene3D" id="3.90.550.10">
    <property type="entry name" value="Spore Coat Polysaccharide Biosynthesis Protein SpsA, Chain A"/>
    <property type="match status" value="1"/>
</dbReference>
<keyword evidence="6" id="KW-0472">Membrane</keyword>
<comment type="function">
    <text evidence="7">Catalyzes the glycosylation of 4,4'-diaponeurosporenoate, i.e. the esterification of glucose at the C1'' position with the carboxyl group of 4,4'-diaponeurosporenic acid, to form glycosyl-4,4'-diaponeurosporenoate. This is a step in the biosynthesis of staphyloxanthin, an orange pigment present in most staphylococci strains.</text>
</comment>
<dbReference type="EMBL" id="JAOQIO010000065">
    <property type="protein sequence ID" value="MCU6793765.1"/>
    <property type="molecule type" value="Genomic_DNA"/>
</dbReference>
<keyword evidence="3" id="KW-0328">Glycosyltransferase</keyword>
<evidence type="ECO:0000256" key="6">
    <source>
        <dbReference type="ARBA" id="ARBA00023136"/>
    </source>
</evidence>
<evidence type="ECO:0000256" key="10">
    <source>
        <dbReference type="ARBA" id="ARBA00040345"/>
    </source>
</evidence>
<keyword evidence="4" id="KW-0808">Transferase</keyword>
<keyword evidence="13" id="KW-1185">Reference proteome</keyword>
<organism evidence="12 13">
    <name type="scientific">Paenibacillus baimaensis</name>
    <dbReference type="NCBI Taxonomy" id="2982185"/>
    <lineage>
        <taxon>Bacteria</taxon>
        <taxon>Bacillati</taxon>
        <taxon>Bacillota</taxon>
        <taxon>Bacilli</taxon>
        <taxon>Bacillales</taxon>
        <taxon>Paenibacillaceae</taxon>
        <taxon>Paenibacillus</taxon>
    </lineage>
</organism>
<keyword evidence="2" id="KW-1003">Cell membrane</keyword>
<keyword evidence="5" id="KW-0125">Carotenoid biosynthesis</keyword>
<comment type="pathway">
    <text evidence="8">Carotenoid biosynthesis; staphyloxanthin biosynthesis; staphyloxanthin from farnesyl diphosphate: step 4/5.</text>
</comment>
<gene>
    <name evidence="12" type="ORF">OB236_16795</name>
</gene>
<evidence type="ECO:0000256" key="8">
    <source>
        <dbReference type="ARBA" id="ARBA00037904"/>
    </source>
</evidence>
<dbReference type="SUPFAM" id="SSF53448">
    <property type="entry name" value="Nucleotide-diphospho-sugar transferases"/>
    <property type="match status" value="1"/>
</dbReference>
<evidence type="ECO:0000256" key="7">
    <source>
        <dbReference type="ARBA" id="ARBA00037281"/>
    </source>
</evidence>
<comment type="caution">
    <text evidence="12">The sequence shown here is derived from an EMBL/GenBank/DDBJ whole genome shotgun (WGS) entry which is preliminary data.</text>
</comment>
<name>A0ABT2UGN6_9BACL</name>
<evidence type="ECO:0000256" key="4">
    <source>
        <dbReference type="ARBA" id="ARBA00022679"/>
    </source>
</evidence>
<evidence type="ECO:0000256" key="9">
    <source>
        <dbReference type="ARBA" id="ARBA00038120"/>
    </source>
</evidence>
<evidence type="ECO:0000256" key="1">
    <source>
        <dbReference type="ARBA" id="ARBA00004236"/>
    </source>
</evidence>
<dbReference type="PANTHER" id="PTHR43646">
    <property type="entry name" value="GLYCOSYLTRANSFERASE"/>
    <property type="match status" value="1"/>
</dbReference>
<evidence type="ECO:0000259" key="11">
    <source>
        <dbReference type="Pfam" id="PF00535"/>
    </source>
</evidence>
<comment type="subcellular location">
    <subcellularLocation>
        <location evidence="1">Cell membrane</location>
    </subcellularLocation>
</comment>
<dbReference type="Pfam" id="PF00535">
    <property type="entry name" value="Glycos_transf_2"/>
    <property type="match status" value="1"/>
</dbReference>
<accession>A0ABT2UGN6</accession>
<evidence type="ECO:0000313" key="12">
    <source>
        <dbReference type="EMBL" id="MCU6793765.1"/>
    </source>
</evidence>
<dbReference type="InterPro" id="IPR001173">
    <property type="entry name" value="Glyco_trans_2-like"/>
</dbReference>
<dbReference type="Proteomes" id="UP001652445">
    <property type="component" value="Unassembled WGS sequence"/>
</dbReference>
<comment type="similarity">
    <text evidence="9">Belongs to the glycosyltransferase 2 family. CrtQ subfamily.</text>
</comment>
<dbReference type="InterPro" id="IPR029044">
    <property type="entry name" value="Nucleotide-diphossugar_trans"/>
</dbReference>
<evidence type="ECO:0000256" key="2">
    <source>
        <dbReference type="ARBA" id="ARBA00022475"/>
    </source>
</evidence>
<sequence length="257" mass="28519">MKKPLRQTLVRNASKPKVSIIIPVFNEKRTLARVIQQAYAVHKACEVIVVCNGSKDGTKQLARRLGAIVIEFKEQLGHDVGRSIGARVAKGDVILFLDGDMVISARELRPFVKAVSDGVDVALNSYSGLTNRKEIHQVVAAKHALNAILGRADLKGASMTTIPHAISRKALHEIEAENLAVPPKSQAIAQATKLRMEAVHYINVLKLNPLRRKSRKLDPVGDLIVGDHLEAIYWLTLQHGERYGKTDMGRKRELVRW</sequence>
<evidence type="ECO:0000313" key="13">
    <source>
        <dbReference type="Proteomes" id="UP001652445"/>
    </source>
</evidence>
<reference evidence="12 13" key="1">
    <citation type="submission" date="2022-09" db="EMBL/GenBank/DDBJ databases">
        <authorList>
            <person name="Han X.L."/>
            <person name="Wang Q."/>
            <person name="Lu T."/>
        </authorList>
    </citation>
    <scope>NUCLEOTIDE SEQUENCE [LARGE SCALE GENOMIC DNA]</scope>
    <source>
        <strain evidence="12 13">WQ 127069</strain>
    </source>
</reference>
<proteinExistence type="inferred from homology"/>